<dbReference type="CDD" id="cd24049">
    <property type="entry name" value="ASKHA_NBD_PilM"/>
    <property type="match status" value="1"/>
</dbReference>
<gene>
    <name evidence="2" type="primary">pilM</name>
    <name evidence="2" type="ORF">D6T64_10365</name>
</gene>
<organism evidence="2 3">
    <name type="scientific">Cryobacterium melibiosiphilum</name>
    <dbReference type="NCBI Taxonomy" id="995039"/>
    <lineage>
        <taxon>Bacteria</taxon>
        <taxon>Bacillati</taxon>
        <taxon>Actinomycetota</taxon>
        <taxon>Actinomycetes</taxon>
        <taxon>Micrococcales</taxon>
        <taxon>Microbacteriaceae</taxon>
        <taxon>Cryobacterium</taxon>
    </lineage>
</organism>
<dbReference type="PANTHER" id="PTHR32432">
    <property type="entry name" value="CELL DIVISION PROTEIN FTSA-RELATED"/>
    <property type="match status" value="1"/>
</dbReference>
<evidence type="ECO:0000259" key="1">
    <source>
        <dbReference type="SMART" id="SM00842"/>
    </source>
</evidence>
<dbReference type="SUPFAM" id="SSF53067">
    <property type="entry name" value="Actin-like ATPase domain"/>
    <property type="match status" value="2"/>
</dbReference>
<name>A0A3A5MTH1_9MICO</name>
<dbReference type="SMART" id="SM00842">
    <property type="entry name" value="FtsA"/>
    <property type="match status" value="1"/>
</dbReference>
<dbReference type="InterPro" id="IPR050696">
    <property type="entry name" value="FtsA/MreB"/>
</dbReference>
<evidence type="ECO:0000313" key="3">
    <source>
        <dbReference type="Proteomes" id="UP000272015"/>
    </source>
</evidence>
<sequence>MDAVAPRVVGIDIGSSAVRAVELSGAGTDNPVLLHYYEQPLEVGAIVRGEVVDPDAVAEALTLLWTAGGFTSRDVVIGMGDYRVVVRSLTVPSMSMRRIRESLPFQVKDLVSVPVKDGLLDFYPVSETPGEGDAGPQTVGLLIAAVKDVVLANVKAIRLAKLNPVEVDLVPFALTRAIHRMESAEDIIAEIDIGAGTTSVVVTVDGVPQFVRLIPAGASDVIKALKTRLDVDEAEAIRLKNIVGMARTVAPDYLEAAQIVHEVSMDLLSSLRNTITYFSNTRLDITITQIVLNGGGSRLPGLAAELTAQTKLPVIFAELTGIALGDGLNADAVRATEGTFLVACGLALGSRANGALEMVIGGAPRADLLPPEVKEARSGRVLRRRLGLGVVAVGLIVAVVTALVTGESVLSDGELADAQAESATLLTEVAQYSELGDVEGVMTDTRTARDLAGSTEINWQEYLAVVRAALPADVSVGTATVDGASAFEPYAAAESVPGAVATLNLSLTSPSLTSVSGWLSSLSTLPGYASASIGGLTRAEDGSYTTALVLVVNAEVFSNRFVTGD</sequence>
<accession>A0A3A5MTH1</accession>
<reference evidence="2 3" key="1">
    <citation type="submission" date="2018-09" db="EMBL/GenBank/DDBJ databases">
        <title>Novel species of Cryobacterium.</title>
        <authorList>
            <person name="Liu Q."/>
            <person name="Xin Y.-H."/>
        </authorList>
    </citation>
    <scope>NUCLEOTIDE SEQUENCE [LARGE SCALE GENOMIC DNA]</scope>
    <source>
        <strain evidence="2 3">Hh39</strain>
    </source>
</reference>
<keyword evidence="3" id="KW-1185">Reference proteome</keyword>
<dbReference type="AlphaFoldDB" id="A0A3A5MTH1"/>
<dbReference type="Pfam" id="PF11104">
    <property type="entry name" value="PilM_2"/>
    <property type="match status" value="1"/>
</dbReference>
<feature type="domain" description="SHS2" evidence="1">
    <location>
        <begin position="8"/>
        <end position="178"/>
    </location>
</feature>
<evidence type="ECO:0000313" key="2">
    <source>
        <dbReference type="EMBL" id="RJT88524.1"/>
    </source>
</evidence>
<dbReference type="InterPro" id="IPR005883">
    <property type="entry name" value="PilM"/>
</dbReference>
<dbReference type="InterPro" id="IPR003494">
    <property type="entry name" value="SHS2_FtsA"/>
</dbReference>
<dbReference type="EMBL" id="QZVS01000082">
    <property type="protein sequence ID" value="RJT88524.1"/>
    <property type="molecule type" value="Genomic_DNA"/>
</dbReference>
<proteinExistence type="predicted"/>
<protein>
    <submittedName>
        <fullName evidence="2">Type IV pilus assembly protein PilM</fullName>
    </submittedName>
</protein>
<dbReference type="Gene3D" id="3.30.1490.300">
    <property type="match status" value="1"/>
</dbReference>
<dbReference type="PANTHER" id="PTHR32432:SF3">
    <property type="entry name" value="ETHANOLAMINE UTILIZATION PROTEIN EUTJ"/>
    <property type="match status" value="1"/>
</dbReference>
<dbReference type="NCBIfam" id="TIGR01175">
    <property type="entry name" value="pilM"/>
    <property type="match status" value="1"/>
</dbReference>
<dbReference type="InterPro" id="IPR043129">
    <property type="entry name" value="ATPase_NBD"/>
</dbReference>
<comment type="caution">
    <text evidence="2">The sequence shown here is derived from an EMBL/GenBank/DDBJ whole genome shotgun (WGS) entry which is preliminary data.</text>
</comment>
<dbReference type="Gene3D" id="3.30.420.40">
    <property type="match status" value="2"/>
</dbReference>
<dbReference type="GO" id="GO:0051301">
    <property type="term" value="P:cell division"/>
    <property type="evidence" value="ECO:0007669"/>
    <property type="project" value="InterPro"/>
</dbReference>
<dbReference type="Proteomes" id="UP000272015">
    <property type="component" value="Unassembled WGS sequence"/>
</dbReference>